<evidence type="ECO:0000259" key="4">
    <source>
        <dbReference type="Pfam" id="PF25876"/>
    </source>
</evidence>
<dbReference type="Pfam" id="PF25876">
    <property type="entry name" value="HH_MFP_RND"/>
    <property type="match status" value="1"/>
</dbReference>
<reference evidence="7" key="1">
    <citation type="submission" date="2016-10" db="EMBL/GenBank/DDBJ databases">
        <authorList>
            <person name="Varghese N."/>
            <person name="Submissions S."/>
        </authorList>
    </citation>
    <scope>NUCLEOTIDE SEQUENCE [LARGE SCALE GENOMIC DNA]</scope>
    <source>
        <strain evidence="7">CGMCC 1.7285</strain>
    </source>
</reference>
<organism evidence="6 7">
    <name type="scientific">Pseudidiomarina maritima</name>
    <dbReference type="NCBI Taxonomy" id="519453"/>
    <lineage>
        <taxon>Bacteria</taxon>
        <taxon>Pseudomonadati</taxon>
        <taxon>Pseudomonadota</taxon>
        <taxon>Gammaproteobacteria</taxon>
        <taxon>Alteromonadales</taxon>
        <taxon>Idiomarinaceae</taxon>
        <taxon>Pseudidiomarina</taxon>
    </lineage>
</organism>
<dbReference type="RefSeq" id="WP_092858181.1">
    <property type="nucleotide sequence ID" value="NZ_FOYU01000003.1"/>
</dbReference>
<dbReference type="Pfam" id="PF25917">
    <property type="entry name" value="BSH_RND"/>
    <property type="match status" value="1"/>
</dbReference>
<proteinExistence type="inferred from homology"/>
<feature type="coiled-coil region" evidence="2">
    <location>
        <begin position="153"/>
        <end position="215"/>
    </location>
</feature>
<dbReference type="EMBL" id="FOYU01000003">
    <property type="protein sequence ID" value="SFR56651.1"/>
    <property type="molecule type" value="Genomic_DNA"/>
</dbReference>
<name>A0A1I6HQ77_9GAMM</name>
<dbReference type="SUPFAM" id="SSF111369">
    <property type="entry name" value="HlyD-like secretion proteins"/>
    <property type="match status" value="3"/>
</dbReference>
<evidence type="ECO:0000256" key="1">
    <source>
        <dbReference type="ARBA" id="ARBA00009477"/>
    </source>
</evidence>
<dbReference type="PANTHER" id="PTHR30438:SF2">
    <property type="entry name" value="MEMBRANE PROTEIN"/>
    <property type="match status" value="1"/>
</dbReference>
<feature type="domain" description="Multidrug resistance protein MdtA-like alpha-helical hairpin" evidence="4">
    <location>
        <begin position="116"/>
        <end position="187"/>
    </location>
</feature>
<dbReference type="InterPro" id="IPR058624">
    <property type="entry name" value="MdtA-like_HH"/>
</dbReference>
<dbReference type="PRINTS" id="PR01490">
    <property type="entry name" value="RTXTOXIND"/>
</dbReference>
<dbReference type="AlphaFoldDB" id="A0A1I6HQ77"/>
<keyword evidence="3" id="KW-1133">Transmembrane helix</keyword>
<keyword evidence="2" id="KW-0175">Coiled coil</keyword>
<dbReference type="PANTHER" id="PTHR30438">
    <property type="entry name" value="36 KDA ANTIGEN-RELATED"/>
    <property type="match status" value="1"/>
</dbReference>
<sequence length="355" mass="38463">MKPATKWVLRIIVLVIAAWLAWTYFAELTNEQPSHIASGNGRIEAVEINIAAKTPGRIASIDVREGEFVKRGDRLATLDTAAMQAQLHQAEAQHRQAQSAVIAAQSQVTLRESEKTAAEAVMVQRQAELELAKARYARTEQLAQQGSMSQQDLDNAKAALIGAEAAIAATRAQIAAADAAIAAAKTNVSGAESTVEAAQATIERLQVELSDSELLAPRDGRIQFIIARPGEIVGAGGRILNMMDLKDVYMTFFLPTAVVGKLALGSEARIVLDAAPNYVIPATISFIADEAQFTPKTVETSLEREKLMFRVRAQISQALLEQYIEQVKTGLPGVAYVRTDNSKPWPEYLQLTGQN</sequence>
<dbReference type="GO" id="GO:0005886">
    <property type="term" value="C:plasma membrane"/>
    <property type="evidence" value="ECO:0007669"/>
    <property type="project" value="TreeGrafter"/>
</dbReference>
<accession>A0A1I6HQ77</accession>
<gene>
    <name evidence="6" type="ORF">SAMN04488070_2035</name>
</gene>
<feature type="coiled-coil region" evidence="2">
    <location>
        <begin position="80"/>
        <end position="107"/>
    </location>
</feature>
<evidence type="ECO:0000313" key="7">
    <source>
        <dbReference type="Proteomes" id="UP000199424"/>
    </source>
</evidence>
<evidence type="ECO:0000256" key="2">
    <source>
        <dbReference type="SAM" id="Coils"/>
    </source>
</evidence>
<dbReference type="InterPro" id="IPR058625">
    <property type="entry name" value="MdtA-like_BSH"/>
</dbReference>
<evidence type="ECO:0000313" key="6">
    <source>
        <dbReference type="EMBL" id="SFR56651.1"/>
    </source>
</evidence>
<evidence type="ECO:0000259" key="5">
    <source>
        <dbReference type="Pfam" id="PF25917"/>
    </source>
</evidence>
<keyword evidence="3" id="KW-0812">Transmembrane</keyword>
<dbReference type="Gene3D" id="2.40.50.100">
    <property type="match status" value="1"/>
</dbReference>
<keyword evidence="7" id="KW-1185">Reference proteome</keyword>
<dbReference type="Proteomes" id="UP000199424">
    <property type="component" value="Unassembled WGS sequence"/>
</dbReference>
<comment type="similarity">
    <text evidence="1">Belongs to the membrane fusion protein (MFP) (TC 8.A.1) family.</text>
</comment>
<feature type="domain" description="Multidrug resistance protein MdtA-like barrel-sandwich hybrid" evidence="5">
    <location>
        <begin position="48"/>
        <end position="237"/>
    </location>
</feature>
<feature type="transmembrane region" description="Helical" evidence="3">
    <location>
        <begin position="7"/>
        <end position="25"/>
    </location>
</feature>
<dbReference type="Gene3D" id="2.40.30.170">
    <property type="match status" value="1"/>
</dbReference>
<dbReference type="Gene3D" id="1.10.287.470">
    <property type="entry name" value="Helix hairpin bin"/>
    <property type="match status" value="2"/>
</dbReference>
<evidence type="ECO:0000256" key="3">
    <source>
        <dbReference type="SAM" id="Phobius"/>
    </source>
</evidence>
<keyword evidence="3" id="KW-0472">Membrane</keyword>
<protein>
    <submittedName>
        <fullName evidence="6">HlyD family secretion protein</fullName>
    </submittedName>
</protein>